<dbReference type="Gene3D" id="2.130.10.10">
    <property type="entry name" value="YVTN repeat-like/Quinoprotein amine dehydrogenase"/>
    <property type="match status" value="1"/>
</dbReference>
<evidence type="ECO:0000256" key="1">
    <source>
        <dbReference type="ARBA" id="ARBA00022574"/>
    </source>
</evidence>
<evidence type="ECO:0000259" key="5">
    <source>
        <dbReference type="Pfam" id="PF24883"/>
    </source>
</evidence>
<feature type="repeat" description="WD" evidence="3">
    <location>
        <begin position="851"/>
        <end position="892"/>
    </location>
</feature>
<dbReference type="EMBL" id="KN837210">
    <property type="protein sequence ID" value="KIJ33644.1"/>
    <property type="molecule type" value="Genomic_DNA"/>
</dbReference>
<reference evidence="6 7" key="1">
    <citation type="submission" date="2014-06" db="EMBL/GenBank/DDBJ databases">
        <title>Evolutionary Origins and Diversification of the Mycorrhizal Mutualists.</title>
        <authorList>
            <consortium name="DOE Joint Genome Institute"/>
            <consortium name="Mycorrhizal Genomics Consortium"/>
            <person name="Kohler A."/>
            <person name="Kuo A."/>
            <person name="Nagy L.G."/>
            <person name="Floudas D."/>
            <person name="Copeland A."/>
            <person name="Barry K.W."/>
            <person name="Cichocki N."/>
            <person name="Veneault-Fourrey C."/>
            <person name="LaButti K."/>
            <person name="Lindquist E.A."/>
            <person name="Lipzen A."/>
            <person name="Lundell T."/>
            <person name="Morin E."/>
            <person name="Murat C."/>
            <person name="Riley R."/>
            <person name="Ohm R."/>
            <person name="Sun H."/>
            <person name="Tunlid A."/>
            <person name="Henrissat B."/>
            <person name="Grigoriev I.V."/>
            <person name="Hibbett D.S."/>
            <person name="Martin F."/>
        </authorList>
    </citation>
    <scope>NUCLEOTIDE SEQUENCE [LARGE SCALE GENOMIC DNA]</scope>
    <source>
        <strain evidence="6 7">SS14</strain>
    </source>
</reference>
<dbReference type="HOGENOM" id="CLU_000288_6_0_1"/>
<dbReference type="Pfam" id="PF00400">
    <property type="entry name" value="WD40"/>
    <property type="match status" value="1"/>
</dbReference>
<dbReference type="SUPFAM" id="SSF52540">
    <property type="entry name" value="P-loop containing nucleoside triphosphate hydrolases"/>
    <property type="match status" value="1"/>
</dbReference>
<dbReference type="Proteomes" id="UP000054279">
    <property type="component" value="Unassembled WGS sequence"/>
</dbReference>
<dbReference type="InterPro" id="IPR027417">
    <property type="entry name" value="P-loop_NTPase"/>
</dbReference>
<proteinExistence type="predicted"/>
<dbReference type="PANTHER" id="PTHR10039">
    <property type="entry name" value="AMELOGENIN"/>
    <property type="match status" value="1"/>
</dbReference>
<feature type="non-terminal residue" evidence="6">
    <location>
        <position position="1"/>
    </location>
</feature>
<sequence>MPTCKFHLPLWFNTRSKRTKKKSSHDASPVGSDPAVSASSPESGQLDEHSPSVPMEGASTGTDILLAEVEGAAREVDELSKPGRSAMDMVENVPSTVDGVSSAGDTWGPLLEKVEIFASAIDWIGELHPYAKAVSTILSAAIKPIIAQNKRDDAMKDLCKTMEEVYDFIIEARRLGNLAEKRKDMIEFLWQQTHECACFLQDQSKVKAFYLRAYKNVVAGRTVDDDIMKFTAAFSHLKEAFVQGGALQIEIYTVRILEEINDIKENVKDIDDKMDIKEEFPVDVHSRMAPDKGCLPETRKNTLEKLSEWVNDTSQSRVLFLLGGAGTGKSAIAHTIARLFSNRLGAFFRFDRNHLATNQVQWFFSSIINKLANWDKNFRHGLLSKYKKGSFQTMEYETQWKMFVEAAIRLKDGIVGPVLIVIDALDESGNINSRKSLLHFLTEHAAQLPSNFRIIVTSRPERDINKANQNVKWMHLENQKDEAKRDLVSYLHHELGALPGADLPKSAYEQLAEMADGLFQWAFTACQFMEDMGEGLTLEERFTNFFTPAASVPRFGKDLDTLYSFILGEKFKLDNDTVKKRFSSVLGQILGAAQPLSCNTLHALHTTENGSNINEVNLIVQELGSVLSGVAMGNEPIQPYHTSFRDFLTDENRSGKWYIDVDNANHSMVLDCFHTMNAGLHFNLCNLPSSFLSNKEMLPLGVEKEVIAEPLKYACQFWEFHLKNTPGQSLCEMIVTFVNENLLFWFEALSVLQLLNIAAPALSKLGDLLVNIQCETHPCIAGTISLLHDADKFLHYFATAITCSAPHIYISALPFTPKCSPLAQIYGSRFQGGISFLKGQLPSWPAELARLTGHRGGVICIALSHDGKRIVSGSDDNTIRIWDAETGQNVGDPLTGHTSW</sequence>
<dbReference type="Gene3D" id="3.40.50.300">
    <property type="entry name" value="P-loop containing nucleotide triphosphate hydrolases"/>
    <property type="match status" value="1"/>
</dbReference>
<name>A0A0C9UFR5_SPHS4</name>
<organism evidence="6 7">
    <name type="scientific">Sphaerobolus stellatus (strain SS14)</name>
    <dbReference type="NCBI Taxonomy" id="990650"/>
    <lineage>
        <taxon>Eukaryota</taxon>
        <taxon>Fungi</taxon>
        <taxon>Dikarya</taxon>
        <taxon>Basidiomycota</taxon>
        <taxon>Agaricomycotina</taxon>
        <taxon>Agaricomycetes</taxon>
        <taxon>Phallomycetidae</taxon>
        <taxon>Geastrales</taxon>
        <taxon>Sphaerobolaceae</taxon>
        <taxon>Sphaerobolus</taxon>
    </lineage>
</organism>
<gene>
    <name evidence="6" type="ORF">M422DRAFT_264414</name>
</gene>
<dbReference type="AlphaFoldDB" id="A0A0C9UFR5"/>
<evidence type="ECO:0000256" key="4">
    <source>
        <dbReference type="SAM" id="MobiDB-lite"/>
    </source>
</evidence>
<keyword evidence="7" id="KW-1185">Reference proteome</keyword>
<keyword evidence="1 3" id="KW-0853">WD repeat</keyword>
<dbReference type="InterPro" id="IPR036322">
    <property type="entry name" value="WD40_repeat_dom_sf"/>
</dbReference>
<dbReference type="Pfam" id="PF24883">
    <property type="entry name" value="NPHP3_N"/>
    <property type="match status" value="1"/>
</dbReference>
<keyword evidence="2" id="KW-0677">Repeat</keyword>
<dbReference type="InterPro" id="IPR001680">
    <property type="entry name" value="WD40_rpt"/>
</dbReference>
<feature type="region of interest" description="Disordered" evidence="4">
    <location>
        <begin position="16"/>
        <end position="58"/>
    </location>
</feature>
<feature type="domain" description="Nephrocystin 3-like N-terminal" evidence="5">
    <location>
        <begin position="304"/>
        <end position="459"/>
    </location>
</feature>
<dbReference type="PROSITE" id="PS50082">
    <property type="entry name" value="WD_REPEATS_2"/>
    <property type="match status" value="1"/>
</dbReference>
<evidence type="ECO:0000313" key="6">
    <source>
        <dbReference type="EMBL" id="KIJ33644.1"/>
    </source>
</evidence>
<accession>A0A0C9UFR5</accession>
<dbReference type="PROSITE" id="PS50294">
    <property type="entry name" value="WD_REPEATS_REGION"/>
    <property type="match status" value="1"/>
</dbReference>
<evidence type="ECO:0000256" key="3">
    <source>
        <dbReference type="PROSITE-ProRule" id="PRU00221"/>
    </source>
</evidence>
<dbReference type="SMART" id="SM00320">
    <property type="entry name" value="WD40"/>
    <property type="match status" value="1"/>
</dbReference>
<evidence type="ECO:0000313" key="7">
    <source>
        <dbReference type="Proteomes" id="UP000054279"/>
    </source>
</evidence>
<evidence type="ECO:0000256" key="2">
    <source>
        <dbReference type="ARBA" id="ARBA00022737"/>
    </source>
</evidence>
<dbReference type="SUPFAM" id="SSF50978">
    <property type="entry name" value="WD40 repeat-like"/>
    <property type="match status" value="1"/>
</dbReference>
<dbReference type="InterPro" id="IPR015943">
    <property type="entry name" value="WD40/YVTN_repeat-like_dom_sf"/>
</dbReference>
<protein>
    <recommendedName>
        <fullName evidence="5">Nephrocystin 3-like N-terminal domain-containing protein</fullName>
    </recommendedName>
</protein>
<dbReference type="InterPro" id="IPR019775">
    <property type="entry name" value="WD40_repeat_CS"/>
</dbReference>
<dbReference type="InterPro" id="IPR056884">
    <property type="entry name" value="NPHP3-like_N"/>
</dbReference>
<dbReference type="PROSITE" id="PS00678">
    <property type="entry name" value="WD_REPEATS_1"/>
    <property type="match status" value="1"/>
</dbReference>
<dbReference type="OrthoDB" id="3267051at2759"/>